<proteinExistence type="predicted"/>
<accession>A0A8J3HBT2</accession>
<evidence type="ECO:0000313" key="2">
    <source>
        <dbReference type="EMBL" id="GHH05719.1"/>
    </source>
</evidence>
<evidence type="ECO:0000259" key="1">
    <source>
        <dbReference type="SMART" id="SM00318"/>
    </source>
</evidence>
<dbReference type="AlphaFoldDB" id="A0A8J3HBT2"/>
<keyword evidence="3" id="KW-1185">Reference proteome</keyword>
<protein>
    <recommendedName>
        <fullName evidence="1">TNase-like domain-containing protein</fullName>
    </recommendedName>
</protein>
<dbReference type="Pfam" id="PF00565">
    <property type="entry name" value="SNase"/>
    <property type="match status" value="1"/>
</dbReference>
<dbReference type="SUPFAM" id="SSF50199">
    <property type="entry name" value="Staphylococcal nuclease"/>
    <property type="match status" value="1"/>
</dbReference>
<reference evidence="2" key="2">
    <citation type="submission" date="2020-09" db="EMBL/GenBank/DDBJ databases">
        <authorList>
            <person name="Sun Q."/>
            <person name="Zhou Y."/>
        </authorList>
    </citation>
    <scope>NUCLEOTIDE SEQUENCE</scope>
    <source>
        <strain evidence="2">CGMCC 1.7081</strain>
    </source>
</reference>
<gene>
    <name evidence="2" type="ORF">GCM10010961_44670</name>
</gene>
<dbReference type="RefSeq" id="WP_161629415.1">
    <property type="nucleotide sequence ID" value="NZ_BNAP01000060.1"/>
</dbReference>
<comment type="caution">
    <text evidence="2">The sequence shown here is derived from an EMBL/GenBank/DDBJ whole genome shotgun (WGS) entry which is preliminary data.</text>
</comment>
<dbReference type="EMBL" id="BNAP01000060">
    <property type="protein sequence ID" value="GHH05719.1"/>
    <property type="molecule type" value="Genomic_DNA"/>
</dbReference>
<sequence>MLRALPPEPKIPENTEIYEQAPAKGFFSFCGWGTPGAQNAICKRIADAPPPRARIRLHAIDAIESRQRCLLSDGSEWRCGTNPAKALAEKIGQAPVECRVTDKDRYGRFVAKCFQRGQDLNAWLVVAGWAVAYRRYGKDYVSQESEAKAAKRGIWASQFVMPWDWRRGKR</sequence>
<evidence type="ECO:0000313" key="3">
    <source>
        <dbReference type="Proteomes" id="UP000611500"/>
    </source>
</evidence>
<dbReference type="Gene3D" id="2.40.50.90">
    <property type="match status" value="1"/>
</dbReference>
<dbReference type="SMART" id="SM00318">
    <property type="entry name" value="SNc"/>
    <property type="match status" value="1"/>
</dbReference>
<dbReference type="PANTHER" id="PTHR12302">
    <property type="entry name" value="EBNA2 BINDING PROTEIN P100"/>
    <property type="match status" value="1"/>
</dbReference>
<dbReference type="Proteomes" id="UP000611500">
    <property type="component" value="Unassembled WGS sequence"/>
</dbReference>
<reference evidence="2" key="1">
    <citation type="journal article" date="2014" name="Int. J. Syst. Evol. Microbiol.">
        <title>Complete genome sequence of Corynebacterium casei LMG S-19264T (=DSM 44701T), isolated from a smear-ripened cheese.</title>
        <authorList>
            <consortium name="US DOE Joint Genome Institute (JGI-PGF)"/>
            <person name="Walter F."/>
            <person name="Albersmeier A."/>
            <person name="Kalinowski J."/>
            <person name="Ruckert C."/>
        </authorList>
    </citation>
    <scope>NUCLEOTIDE SEQUENCE</scope>
    <source>
        <strain evidence="2">CGMCC 1.7081</strain>
    </source>
</reference>
<feature type="domain" description="TNase-like" evidence="1">
    <location>
        <begin position="36"/>
        <end position="157"/>
    </location>
</feature>
<dbReference type="PANTHER" id="PTHR12302:SF26">
    <property type="entry name" value="BLR1266 PROTEIN"/>
    <property type="match status" value="1"/>
</dbReference>
<dbReference type="InterPro" id="IPR016071">
    <property type="entry name" value="Staphylococal_nuclease_OB-fold"/>
</dbReference>
<organism evidence="2 3">
    <name type="scientific">Pseudodonghicola xiamenensis</name>
    <dbReference type="NCBI Taxonomy" id="337702"/>
    <lineage>
        <taxon>Bacteria</taxon>
        <taxon>Pseudomonadati</taxon>
        <taxon>Pseudomonadota</taxon>
        <taxon>Alphaproteobacteria</taxon>
        <taxon>Rhodobacterales</taxon>
        <taxon>Paracoccaceae</taxon>
        <taxon>Pseudodonghicola</taxon>
    </lineage>
</organism>
<name>A0A8J3HBT2_9RHOB</name>
<dbReference type="InterPro" id="IPR035437">
    <property type="entry name" value="SNase_OB-fold_sf"/>
</dbReference>